<evidence type="ECO:0000313" key="1">
    <source>
        <dbReference type="EMBL" id="KAF2162493.1"/>
    </source>
</evidence>
<name>A0A6A6C6M2_ZASCE</name>
<dbReference type="Proteomes" id="UP000799537">
    <property type="component" value="Unassembled WGS sequence"/>
</dbReference>
<evidence type="ECO:0000313" key="2">
    <source>
        <dbReference type="Proteomes" id="UP000799537"/>
    </source>
</evidence>
<dbReference type="InterPro" id="IPR027417">
    <property type="entry name" value="P-loop_NTPase"/>
</dbReference>
<dbReference type="RefSeq" id="XP_033663382.1">
    <property type="nucleotide sequence ID" value="XM_033808429.1"/>
</dbReference>
<dbReference type="AlphaFoldDB" id="A0A6A6C6M2"/>
<dbReference type="Gene3D" id="3.40.50.300">
    <property type="entry name" value="P-loop containing nucleotide triphosphate hydrolases"/>
    <property type="match status" value="1"/>
</dbReference>
<evidence type="ECO:0008006" key="3">
    <source>
        <dbReference type="Google" id="ProtNLM"/>
    </source>
</evidence>
<dbReference type="GeneID" id="54561701"/>
<gene>
    <name evidence="1" type="ORF">M409DRAFT_27116</name>
</gene>
<dbReference type="EMBL" id="ML993613">
    <property type="protein sequence ID" value="KAF2162493.1"/>
    <property type="molecule type" value="Genomic_DNA"/>
</dbReference>
<dbReference type="OrthoDB" id="408152at2759"/>
<proteinExistence type="predicted"/>
<sequence>MSLWQASFSLLQTLYPIRQTNLQRRDRPLQVLCLGLSRSGTRSLYAALTTLGYQNVYHGQDVMLSRLGDIPQWIRLAHAVKTGDPNGFLNEREFDRILGECDAVTDFPCALFAEELLRLYPGAKVVLNRRRDAEGWKRSMLISMLVVSRRGLWARTVNMWHPKYAWVRLFWIHVIDTLFHAPWLLDDSAMVSDYNQHYTTLKTHCSKQNREYLEWCVEDCWLPFCSFLNKDVPNEDFPTGNNPSNPGAGANLKFPTWPEDSKRNMALAGATLVVAVMWALLELFGVRGGGSALRTAGAMVMVFVGRWVWQARGDS</sequence>
<dbReference type="InterPro" id="IPR040632">
    <property type="entry name" value="Sulfotransfer_4"/>
</dbReference>
<keyword evidence="2" id="KW-1185">Reference proteome</keyword>
<reference evidence="1" key="1">
    <citation type="journal article" date="2020" name="Stud. Mycol.">
        <title>101 Dothideomycetes genomes: a test case for predicting lifestyles and emergence of pathogens.</title>
        <authorList>
            <person name="Haridas S."/>
            <person name="Albert R."/>
            <person name="Binder M."/>
            <person name="Bloem J."/>
            <person name="Labutti K."/>
            <person name="Salamov A."/>
            <person name="Andreopoulos B."/>
            <person name="Baker S."/>
            <person name="Barry K."/>
            <person name="Bills G."/>
            <person name="Bluhm B."/>
            <person name="Cannon C."/>
            <person name="Castanera R."/>
            <person name="Culley D."/>
            <person name="Daum C."/>
            <person name="Ezra D."/>
            <person name="Gonzalez J."/>
            <person name="Henrissat B."/>
            <person name="Kuo A."/>
            <person name="Liang C."/>
            <person name="Lipzen A."/>
            <person name="Lutzoni F."/>
            <person name="Magnuson J."/>
            <person name="Mondo S."/>
            <person name="Nolan M."/>
            <person name="Ohm R."/>
            <person name="Pangilinan J."/>
            <person name="Park H.-J."/>
            <person name="Ramirez L."/>
            <person name="Alfaro M."/>
            <person name="Sun H."/>
            <person name="Tritt A."/>
            <person name="Yoshinaga Y."/>
            <person name="Zwiers L.-H."/>
            <person name="Turgeon B."/>
            <person name="Goodwin S."/>
            <person name="Spatafora J."/>
            <person name="Crous P."/>
            <person name="Grigoriev I."/>
        </authorList>
    </citation>
    <scope>NUCLEOTIDE SEQUENCE</scope>
    <source>
        <strain evidence="1">ATCC 36951</strain>
    </source>
</reference>
<organism evidence="1 2">
    <name type="scientific">Zasmidium cellare ATCC 36951</name>
    <dbReference type="NCBI Taxonomy" id="1080233"/>
    <lineage>
        <taxon>Eukaryota</taxon>
        <taxon>Fungi</taxon>
        <taxon>Dikarya</taxon>
        <taxon>Ascomycota</taxon>
        <taxon>Pezizomycotina</taxon>
        <taxon>Dothideomycetes</taxon>
        <taxon>Dothideomycetidae</taxon>
        <taxon>Mycosphaerellales</taxon>
        <taxon>Mycosphaerellaceae</taxon>
        <taxon>Zasmidium</taxon>
    </lineage>
</organism>
<protein>
    <recommendedName>
        <fullName evidence="3">NAD dependent epimerase/dehydratase</fullName>
    </recommendedName>
</protein>
<dbReference type="PANTHER" id="PTHR36978:SF8">
    <property type="entry name" value="NAD DEPENDENT EPIMERASE_DEHYDRATASE"/>
    <property type="match status" value="1"/>
</dbReference>
<dbReference type="Pfam" id="PF17784">
    <property type="entry name" value="Sulfotransfer_4"/>
    <property type="match status" value="1"/>
</dbReference>
<accession>A0A6A6C6M2</accession>
<dbReference type="PANTHER" id="PTHR36978">
    <property type="entry name" value="P-LOOP CONTAINING NUCLEOTIDE TRIPHOSPHATE HYDROLASE"/>
    <property type="match status" value="1"/>
</dbReference>
<dbReference type="SUPFAM" id="SSF52540">
    <property type="entry name" value="P-loop containing nucleoside triphosphate hydrolases"/>
    <property type="match status" value="1"/>
</dbReference>